<feature type="region of interest" description="Disordered" evidence="1">
    <location>
        <begin position="93"/>
        <end position="113"/>
    </location>
</feature>
<reference evidence="2 3" key="1">
    <citation type="submission" date="2024-02" db="EMBL/GenBank/DDBJ databases">
        <authorList>
            <person name="Chen Y."/>
            <person name="Shah S."/>
            <person name="Dougan E. K."/>
            <person name="Thang M."/>
            <person name="Chan C."/>
        </authorList>
    </citation>
    <scope>NUCLEOTIDE SEQUENCE [LARGE SCALE GENOMIC DNA]</scope>
</reference>
<sequence>MNKRGFSQSGTLAKQRAGILDHLSSGLVRDVEEKIVGSLLLPPTLKSHCKLQAVHEGTTKIEASFGPENGETISKKFSNLKLACDWLNERVAQNSGTTPPLPSSSLGGLKPVGSESVPEKALQDVTASFLSSEQQEVSVPLPGSTVCLHKGSVHWMSNRGRQCPETVAIFLGKEAWNGKFHCTNMVHSDSTTIASLLETEALKKYCKIHKVVPCGAFTTSKGDASADKAMEVLKPLGGNFNTPFLLQVDLQEHVPKKGLIFWELVPDENSCKQVSIQFVTMPHDFTKRFTYNACDVENLGVSELQRAIDKIVSAVLSSTLSRHKKSSSFGSKTIFTMIQVPPDGYRGWHCLNAARNLQQYLKVPRQKSGFAVNRQVLDQEASSAKKLHSETCQKAFYEGRDSERASILQVLSNPAFDPAALEWVGTCDDQFLDTVYGDGVPDVHLYFLFLKDQEGHGVGHYCLLHLRTSGFKPSSTDMELYEEARQKRKLKPEQPSTATIVKMEIESDCEANQAAEIAQACADKILQKFWEDKLKNNGKIYLWHVVDILLKHVFSAEANEQKRNYIMQAHAPEHIYNDVKVFTEGRSGTPFTANRLVRERARGMLPDTETLWDYFPVVAEDAKSIGYHFAWEILDSQNFLVRQRRNRAGSNLTVFVDLSASESRETEYAPEGIWEQDAANKEAFQNLCHGSKDELSKMSTAELTEVMEDFRKSLEDTLLPVSLKERMHYWVPWIEVGKGIEAESTDATIRRPEVQGKECAGALVDQWRCPRTVTTLSYIDGSIGRLFVTMKKGDISEKVRNQINGDLSRWLMVSSLNEQSHMWNERTFIEDLDHLSEERNHVCTYTHCSGPLILCSVETSLRADAWAMQVLSGETNRLIRMAWIKCGYVTFADMGRWHYDGKESEAAKDLARHKWSMQNIIRKLDLTELEENEPASGEFHHMRAQELVGESLHQWLIQGSDDGAARMALPRWMPISIEFRICQFISEQDKWSAKIAKLEWAGKTLPKKQQEKYNKWKGSLQQELIYHQKKECLVTSRQTSTKDLIMVRLRLSQKPEELMLLCCCAEEPKEVEIPAPQRLWDPERVIPAAEVWGERLARMVCSEVLKWDQRCFAHGGAFAHV</sequence>
<name>A0ABP0I7B7_9DINO</name>
<accession>A0ABP0I7B7</accession>
<evidence type="ECO:0000256" key="1">
    <source>
        <dbReference type="SAM" id="MobiDB-lite"/>
    </source>
</evidence>
<dbReference type="EMBL" id="CAXAMM010002736">
    <property type="protein sequence ID" value="CAK8997235.1"/>
    <property type="molecule type" value="Genomic_DNA"/>
</dbReference>
<proteinExistence type="predicted"/>
<evidence type="ECO:0000313" key="3">
    <source>
        <dbReference type="Proteomes" id="UP001642464"/>
    </source>
</evidence>
<organism evidence="2 3">
    <name type="scientific">Durusdinium trenchii</name>
    <dbReference type="NCBI Taxonomy" id="1381693"/>
    <lineage>
        <taxon>Eukaryota</taxon>
        <taxon>Sar</taxon>
        <taxon>Alveolata</taxon>
        <taxon>Dinophyceae</taxon>
        <taxon>Suessiales</taxon>
        <taxon>Symbiodiniaceae</taxon>
        <taxon>Durusdinium</taxon>
    </lineage>
</organism>
<keyword evidence="3" id="KW-1185">Reference proteome</keyword>
<evidence type="ECO:0000313" key="2">
    <source>
        <dbReference type="EMBL" id="CAK8997235.1"/>
    </source>
</evidence>
<feature type="compositionally biased region" description="Low complexity" evidence="1">
    <location>
        <begin position="95"/>
        <end position="109"/>
    </location>
</feature>
<protein>
    <submittedName>
        <fullName evidence="2">Mitochondrial</fullName>
    </submittedName>
</protein>
<comment type="caution">
    <text evidence="2">The sequence shown here is derived from an EMBL/GenBank/DDBJ whole genome shotgun (WGS) entry which is preliminary data.</text>
</comment>
<dbReference type="Proteomes" id="UP001642464">
    <property type="component" value="Unassembled WGS sequence"/>
</dbReference>
<gene>
    <name evidence="2" type="ORF">SCF082_LOCUS5140</name>
</gene>